<keyword evidence="4" id="KW-1185">Reference proteome</keyword>
<dbReference type="InterPro" id="IPR025676">
    <property type="entry name" value="Clr5_dom"/>
</dbReference>
<dbReference type="OrthoDB" id="10514250at2759"/>
<feature type="region of interest" description="Disordered" evidence="1">
    <location>
        <begin position="53"/>
        <end position="88"/>
    </location>
</feature>
<dbReference type="AlphaFoldDB" id="F8MPT2"/>
<name>F8MPT2_NEUT8</name>
<feature type="domain" description="Clr5" evidence="2">
    <location>
        <begin position="86"/>
        <end position="121"/>
    </location>
</feature>
<evidence type="ECO:0000256" key="1">
    <source>
        <dbReference type="SAM" id="MobiDB-lite"/>
    </source>
</evidence>
<feature type="region of interest" description="Disordered" evidence="1">
    <location>
        <begin position="1"/>
        <end position="38"/>
    </location>
</feature>
<gene>
    <name evidence="3" type="ORF">NEUTE1DRAFT_102413</name>
</gene>
<dbReference type="Pfam" id="PF14420">
    <property type="entry name" value="Clr5"/>
    <property type="match status" value="1"/>
</dbReference>
<dbReference type="Proteomes" id="UP000008065">
    <property type="component" value="Unassembled WGS sequence"/>
</dbReference>
<evidence type="ECO:0000313" key="4">
    <source>
        <dbReference type="Proteomes" id="UP000008065"/>
    </source>
</evidence>
<evidence type="ECO:0000259" key="2">
    <source>
        <dbReference type="Pfam" id="PF14420"/>
    </source>
</evidence>
<dbReference type="RefSeq" id="XP_009852694.1">
    <property type="nucleotide sequence ID" value="XM_009854392.1"/>
</dbReference>
<sequence length="190" mass="20597">MTRADAPAVPGLQSHPLAPPQQHALQPQPVSLSSASARPLSSTFSQRLPPLAMSIGTAPVPGAPHLQRPPGLGQQQSSTRTLQGPSAQDWARHRDIIVDLYRQYPLKKVSDIMRSQYNFSARYFGVPSVRLYQLNQTIDGVFVTMFLSPSQHGHNICTPSETPCPVPSLHSPIESQLSWELAACAGSTPC</sequence>
<evidence type="ECO:0000313" key="3">
    <source>
        <dbReference type="EMBL" id="EGO57187.1"/>
    </source>
</evidence>
<proteinExistence type="predicted"/>
<feature type="compositionally biased region" description="Low complexity" evidence="1">
    <location>
        <begin position="20"/>
        <end position="38"/>
    </location>
</feature>
<dbReference type="VEuPathDB" id="FungiDB:NEUTE1DRAFT_102413"/>
<organism evidence="3 4">
    <name type="scientific">Neurospora tetrasperma (strain FGSC 2508 / ATCC MYA-4615 / P0657)</name>
    <dbReference type="NCBI Taxonomy" id="510951"/>
    <lineage>
        <taxon>Eukaryota</taxon>
        <taxon>Fungi</taxon>
        <taxon>Dikarya</taxon>
        <taxon>Ascomycota</taxon>
        <taxon>Pezizomycotina</taxon>
        <taxon>Sordariomycetes</taxon>
        <taxon>Sordariomycetidae</taxon>
        <taxon>Sordariales</taxon>
        <taxon>Sordariaceae</taxon>
        <taxon>Neurospora</taxon>
    </lineage>
</organism>
<dbReference type="GeneID" id="20821903"/>
<dbReference type="HOGENOM" id="CLU_098377_0_0_1"/>
<dbReference type="KEGG" id="nte:NEUTE1DRAFT102413"/>
<accession>F8MPT2</accession>
<dbReference type="EMBL" id="GL891305">
    <property type="protein sequence ID" value="EGO57187.1"/>
    <property type="molecule type" value="Genomic_DNA"/>
</dbReference>
<feature type="compositionally biased region" description="Polar residues" evidence="1">
    <location>
        <begin position="73"/>
        <end position="86"/>
    </location>
</feature>
<reference evidence="4" key="1">
    <citation type="journal article" date="2011" name="Genetics">
        <title>Massive changes in genome architecture accompany the transition to self-fertility in the filamentous fungus Neurospora tetrasperma.</title>
        <authorList>
            <person name="Ellison C.E."/>
            <person name="Stajich J.E."/>
            <person name="Jacobson D.J."/>
            <person name="Natvig D.O."/>
            <person name="Lapidus A."/>
            <person name="Foster B."/>
            <person name="Aerts A."/>
            <person name="Riley R."/>
            <person name="Lindquist E.A."/>
            <person name="Grigoriev I.V."/>
            <person name="Taylor J.W."/>
        </authorList>
    </citation>
    <scope>NUCLEOTIDE SEQUENCE [LARGE SCALE GENOMIC DNA]</scope>
    <source>
        <strain evidence="4">FGSC 2508 / P0657</strain>
    </source>
</reference>
<protein>
    <recommendedName>
        <fullName evidence="2">Clr5 domain-containing protein</fullName>
    </recommendedName>
</protein>